<reference evidence="1" key="1">
    <citation type="submission" date="2019-12" db="EMBL/GenBank/DDBJ databases">
        <title>Genome sequencing and annotation of Brassica cretica.</title>
        <authorList>
            <person name="Studholme D.J."/>
            <person name="Sarris P."/>
        </authorList>
    </citation>
    <scope>NUCLEOTIDE SEQUENCE</scope>
    <source>
        <strain evidence="1">PFS-109/04</strain>
        <tissue evidence="1">Leaf</tissue>
    </source>
</reference>
<evidence type="ECO:0000313" key="1">
    <source>
        <dbReference type="EMBL" id="KAF3523493.1"/>
    </source>
</evidence>
<dbReference type="Proteomes" id="UP000712600">
    <property type="component" value="Unassembled WGS sequence"/>
</dbReference>
<sequence>MVFVGWGQRFRFPKQIDLCFLDLSLLWFRSRIRDGGVSLSSGVAADMCSVPLSFSLVARRFSSVTSVGVLMVQLCSVGVVVYGEQIKSNTLEKIHVFGCLFLPVLEFFSWPLNKCLFRHCGSDWYRELKVQVVLCNCEGHGITFSLSWAVFGKIFG</sequence>
<accession>A0A8S9PJ00</accession>
<organism evidence="1 2">
    <name type="scientific">Brassica cretica</name>
    <name type="common">Mustard</name>
    <dbReference type="NCBI Taxonomy" id="69181"/>
    <lineage>
        <taxon>Eukaryota</taxon>
        <taxon>Viridiplantae</taxon>
        <taxon>Streptophyta</taxon>
        <taxon>Embryophyta</taxon>
        <taxon>Tracheophyta</taxon>
        <taxon>Spermatophyta</taxon>
        <taxon>Magnoliopsida</taxon>
        <taxon>eudicotyledons</taxon>
        <taxon>Gunneridae</taxon>
        <taxon>Pentapetalae</taxon>
        <taxon>rosids</taxon>
        <taxon>malvids</taxon>
        <taxon>Brassicales</taxon>
        <taxon>Brassicaceae</taxon>
        <taxon>Brassiceae</taxon>
        <taxon>Brassica</taxon>
    </lineage>
</organism>
<comment type="caution">
    <text evidence="1">The sequence shown here is derived from an EMBL/GenBank/DDBJ whole genome shotgun (WGS) entry which is preliminary data.</text>
</comment>
<proteinExistence type="predicted"/>
<name>A0A8S9PJ00_BRACR</name>
<evidence type="ECO:0000313" key="2">
    <source>
        <dbReference type="Proteomes" id="UP000712600"/>
    </source>
</evidence>
<gene>
    <name evidence="1" type="ORF">F2Q69_00049723</name>
</gene>
<dbReference type="EMBL" id="QGKX02001347">
    <property type="protein sequence ID" value="KAF3523493.1"/>
    <property type="molecule type" value="Genomic_DNA"/>
</dbReference>
<dbReference type="AlphaFoldDB" id="A0A8S9PJ00"/>
<protein>
    <submittedName>
        <fullName evidence="1">Uncharacterized protein</fullName>
    </submittedName>
</protein>